<keyword evidence="3" id="KW-1185">Reference proteome</keyword>
<evidence type="ECO:0000313" key="3">
    <source>
        <dbReference type="Proteomes" id="UP000547209"/>
    </source>
</evidence>
<evidence type="ECO:0000256" key="1">
    <source>
        <dbReference type="SAM" id="Phobius"/>
    </source>
</evidence>
<dbReference type="AlphaFoldDB" id="A0A7X0VG77"/>
<protein>
    <submittedName>
        <fullName evidence="2">Uncharacterized protein</fullName>
    </submittedName>
</protein>
<name>A0A7X0VG77_9BACL</name>
<dbReference type="Proteomes" id="UP000547209">
    <property type="component" value="Unassembled WGS sequence"/>
</dbReference>
<comment type="caution">
    <text evidence="2">The sequence shown here is derived from an EMBL/GenBank/DDBJ whole genome shotgun (WGS) entry which is preliminary data.</text>
</comment>
<keyword evidence="1" id="KW-1133">Transmembrane helix</keyword>
<keyword evidence="1" id="KW-0472">Membrane</keyword>
<accession>A0A7X0VG77</accession>
<dbReference type="EMBL" id="JACJVP010000020">
    <property type="protein sequence ID" value="MBB6671364.1"/>
    <property type="molecule type" value="Genomic_DNA"/>
</dbReference>
<evidence type="ECO:0000313" key="2">
    <source>
        <dbReference type="EMBL" id="MBB6671364.1"/>
    </source>
</evidence>
<feature type="transmembrane region" description="Helical" evidence="1">
    <location>
        <begin position="17"/>
        <end position="37"/>
    </location>
</feature>
<reference evidence="2 3" key="1">
    <citation type="submission" date="2020-08" db="EMBL/GenBank/DDBJ databases">
        <title>Cohnella phylogeny.</title>
        <authorList>
            <person name="Dunlap C."/>
        </authorList>
    </citation>
    <scope>NUCLEOTIDE SEQUENCE [LARGE SCALE GENOMIC DNA]</scope>
    <source>
        <strain evidence="2 3">DSM 28246</strain>
    </source>
</reference>
<sequence length="74" mass="7786">MIINVTPKGVIDLYKKLLHATAGVFAGMALVMAPFGRVVSSGLADIVDAVGLIAIVLFSVVILYKAVVVLMNKE</sequence>
<dbReference type="RefSeq" id="WP_185142843.1">
    <property type="nucleotide sequence ID" value="NZ_JACJVP010000020.1"/>
</dbReference>
<proteinExistence type="predicted"/>
<keyword evidence="1" id="KW-0812">Transmembrane</keyword>
<organism evidence="2 3">
    <name type="scientific">Cohnella nanjingensis</name>
    <dbReference type="NCBI Taxonomy" id="1387779"/>
    <lineage>
        <taxon>Bacteria</taxon>
        <taxon>Bacillati</taxon>
        <taxon>Bacillota</taxon>
        <taxon>Bacilli</taxon>
        <taxon>Bacillales</taxon>
        <taxon>Paenibacillaceae</taxon>
        <taxon>Cohnella</taxon>
    </lineage>
</organism>
<feature type="transmembrane region" description="Helical" evidence="1">
    <location>
        <begin position="49"/>
        <end position="71"/>
    </location>
</feature>
<gene>
    <name evidence="2" type="ORF">H7C19_11805</name>
</gene>